<organism evidence="2 3">
    <name type="scientific">Elongatibacter sediminis</name>
    <dbReference type="NCBI Taxonomy" id="3119006"/>
    <lineage>
        <taxon>Bacteria</taxon>
        <taxon>Pseudomonadati</taxon>
        <taxon>Pseudomonadota</taxon>
        <taxon>Gammaproteobacteria</taxon>
        <taxon>Chromatiales</taxon>
        <taxon>Wenzhouxiangellaceae</taxon>
        <taxon>Elongatibacter</taxon>
    </lineage>
</organism>
<dbReference type="InterPro" id="IPR014949">
    <property type="entry name" value="DUF1820"/>
</dbReference>
<sequence length="109" mass="12228">MSADALYKVVFINHGKVYELYSRSVSSSGLWGFIEVSELVFETGEGLVVDPTEEKMRQEFAGARVLHLPIQSVLRVEEVDKRGKCLIRDRESGEKVTPFPLSPPSRSQS</sequence>
<evidence type="ECO:0000313" key="3">
    <source>
        <dbReference type="Proteomes" id="UP001359886"/>
    </source>
</evidence>
<name>A0AAW9RDP2_9GAMM</name>
<protein>
    <submittedName>
        <fullName evidence="2">DUF1820 family protein</fullName>
    </submittedName>
</protein>
<feature type="region of interest" description="Disordered" evidence="1">
    <location>
        <begin position="90"/>
        <end position="109"/>
    </location>
</feature>
<dbReference type="Proteomes" id="UP001359886">
    <property type="component" value="Unassembled WGS sequence"/>
</dbReference>
<dbReference type="EMBL" id="JAZHOG010000004">
    <property type="protein sequence ID" value="MEJ8567519.1"/>
    <property type="molecule type" value="Genomic_DNA"/>
</dbReference>
<dbReference type="AlphaFoldDB" id="A0AAW9RDP2"/>
<dbReference type="Pfam" id="PF08850">
    <property type="entry name" value="DUF1820"/>
    <property type="match status" value="1"/>
</dbReference>
<dbReference type="RefSeq" id="WP_354694838.1">
    <property type="nucleotide sequence ID" value="NZ_JAZHOG010000004.1"/>
</dbReference>
<accession>A0AAW9RDP2</accession>
<reference evidence="2 3" key="1">
    <citation type="submission" date="2024-02" db="EMBL/GenBank/DDBJ databases">
        <title>A novel Wenzhouxiangellaceae bacterium, isolated from coastal sediments.</title>
        <authorList>
            <person name="Du Z.-J."/>
            <person name="Ye Y.-Q."/>
            <person name="Zhang X.-Y."/>
        </authorList>
    </citation>
    <scope>NUCLEOTIDE SEQUENCE [LARGE SCALE GENOMIC DNA]</scope>
    <source>
        <strain evidence="2 3">CH-27</strain>
    </source>
</reference>
<evidence type="ECO:0000313" key="2">
    <source>
        <dbReference type="EMBL" id="MEJ8567519.1"/>
    </source>
</evidence>
<keyword evidence="3" id="KW-1185">Reference proteome</keyword>
<evidence type="ECO:0000256" key="1">
    <source>
        <dbReference type="SAM" id="MobiDB-lite"/>
    </source>
</evidence>
<proteinExistence type="predicted"/>
<gene>
    <name evidence="2" type="ORF">V3330_07765</name>
</gene>
<comment type="caution">
    <text evidence="2">The sequence shown here is derived from an EMBL/GenBank/DDBJ whole genome shotgun (WGS) entry which is preliminary data.</text>
</comment>